<organism evidence="2 3">
    <name type="scientific">Stegodyphus mimosarum</name>
    <name type="common">African social velvet spider</name>
    <dbReference type="NCBI Taxonomy" id="407821"/>
    <lineage>
        <taxon>Eukaryota</taxon>
        <taxon>Metazoa</taxon>
        <taxon>Ecdysozoa</taxon>
        <taxon>Arthropoda</taxon>
        <taxon>Chelicerata</taxon>
        <taxon>Arachnida</taxon>
        <taxon>Araneae</taxon>
        <taxon>Araneomorphae</taxon>
        <taxon>Entelegynae</taxon>
        <taxon>Eresoidea</taxon>
        <taxon>Eresidae</taxon>
        <taxon>Stegodyphus</taxon>
    </lineage>
</organism>
<dbReference type="GO" id="GO:0005524">
    <property type="term" value="F:ATP binding"/>
    <property type="evidence" value="ECO:0007669"/>
    <property type="project" value="InterPro"/>
</dbReference>
<dbReference type="FunFam" id="3.30.565.10:FF:000017">
    <property type="entry name" value="PMS1 homolog 1, mismatch repair system component"/>
    <property type="match status" value="1"/>
</dbReference>
<gene>
    <name evidence="2" type="ORF">X975_02827</name>
</gene>
<dbReference type="InterPro" id="IPR036890">
    <property type="entry name" value="HATPase_C_sf"/>
</dbReference>
<dbReference type="InterPro" id="IPR002099">
    <property type="entry name" value="MutL/Mlh/PMS"/>
</dbReference>
<accession>A0A087SWU8</accession>
<dbReference type="GO" id="GO:0140664">
    <property type="term" value="F:ATP-dependent DNA damage sensor activity"/>
    <property type="evidence" value="ECO:0007669"/>
    <property type="project" value="InterPro"/>
</dbReference>
<dbReference type="Pfam" id="PF13589">
    <property type="entry name" value="HATPase_c_3"/>
    <property type="match status" value="1"/>
</dbReference>
<dbReference type="InterPro" id="IPR014762">
    <property type="entry name" value="DNA_mismatch_repair_CS"/>
</dbReference>
<name>A0A087SWU8_STEMI</name>
<dbReference type="AlphaFoldDB" id="A0A087SWU8"/>
<keyword evidence="3" id="KW-1185">Reference proteome</keyword>
<dbReference type="PROSITE" id="PS00058">
    <property type="entry name" value="DNA_MISMATCH_REPAIR_1"/>
    <property type="match status" value="1"/>
</dbReference>
<feature type="non-terminal residue" evidence="2">
    <location>
        <position position="159"/>
    </location>
</feature>
<dbReference type="OrthoDB" id="10254304at2759"/>
<dbReference type="STRING" id="407821.A0A087SWU8"/>
<evidence type="ECO:0000256" key="1">
    <source>
        <dbReference type="ARBA" id="ARBA00006082"/>
    </source>
</evidence>
<dbReference type="GO" id="GO:0016887">
    <property type="term" value="F:ATP hydrolysis activity"/>
    <property type="evidence" value="ECO:0007669"/>
    <property type="project" value="InterPro"/>
</dbReference>
<evidence type="ECO:0000313" key="2">
    <source>
        <dbReference type="EMBL" id="KFM57337.1"/>
    </source>
</evidence>
<protein>
    <submittedName>
        <fullName evidence="2">PMS1 protein-like protein</fullName>
    </submittedName>
</protein>
<dbReference type="GO" id="GO:0030983">
    <property type="term" value="F:mismatched DNA binding"/>
    <property type="evidence" value="ECO:0007669"/>
    <property type="project" value="InterPro"/>
</dbReference>
<dbReference type="GO" id="GO:0032389">
    <property type="term" value="C:MutLalpha complex"/>
    <property type="evidence" value="ECO:0007669"/>
    <property type="project" value="TreeGrafter"/>
</dbReference>
<dbReference type="Gene3D" id="3.30.565.10">
    <property type="entry name" value="Histidine kinase-like ATPase, C-terminal domain"/>
    <property type="match status" value="1"/>
</dbReference>
<dbReference type="SUPFAM" id="SSF55874">
    <property type="entry name" value="ATPase domain of HSP90 chaperone/DNA topoisomerase II/histidine kinase"/>
    <property type="match status" value="1"/>
</dbReference>
<dbReference type="CDD" id="cd16926">
    <property type="entry name" value="HATPase_MutL-MLH-PMS-like"/>
    <property type="match status" value="1"/>
</dbReference>
<dbReference type="GO" id="GO:0006298">
    <property type="term" value="P:mismatch repair"/>
    <property type="evidence" value="ECO:0007669"/>
    <property type="project" value="InterPro"/>
</dbReference>
<comment type="similarity">
    <text evidence="1">Belongs to the DNA mismatch repair MutL/HexB family.</text>
</comment>
<dbReference type="Proteomes" id="UP000054359">
    <property type="component" value="Unassembled WGS sequence"/>
</dbReference>
<reference evidence="2 3" key="1">
    <citation type="submission" date="2013-11" db="EMBL/GenBank/DDBJ databases">
        <title>Genome sequencing of Stegodyphus mimosarum.</title>
        <authorList>
            <person name="Bechsgaard J."/>
        </authorList>
    </citation>
    <scope>NUCLEOTIDE SEQUENCE [LARGE SCALE GENOMIC DNA]</scope>
</reference>
<sequence length="159" mass="17467">MSRIKELPKSSSRILSSTQIITTVSSVVKELVENAIDSSCTNVEVRLEDYGLDKIEVKDNGSGIHKNDIPLVVKPHFTSKITSHLDLDKIQTYGFRGEALAALCAVSDLVITTKRAEEDIGVIYTFNHSGEVINQKPCSCSQGTTVAAFNLFKDIPVRR</sequence>
<evidence type="ECO:0000313" key="3">
    <source>
        <dbReference type="Proteomes" id="UP000054359"/>
    </source>
</evidence>
<dbReference type="PANTHER" id="PTHR10073:SF54">
    <property type="entry name" value="PMS1 PROTEIN HOMOLOG 1"/>
    <property type="match status" value="1"/>
</dbReference>
<dbReference type="OMA" id="CAHRASF"/>
<dbReference type="EMBL" id="KK112313">
    <property type="protein sequence ID" value="KFM57337.1"/>
    <property type="molecule type" value="Genomic_DNA"/>
</dbReference>
<proteinExistence type="inferred from homology"/>
<dbReference type="PANTHER" id="PTHR10073">
    <property type="entry name" value="DNA MISMATCH REPAIR PROTEIN MLH, PMS, MUTL"/>
    <property type="match status" value="1"/>
</dbReference>
<dbReference type="InterPro" id="IPR038973">
    <property type="entry name" value="MutL/Mlh/Pms-like"/>
</dbReference>
<dbReference type="NCBIfam" id="TIGR00585">
    <property type="entry name" value="mutl"/>
    <property type="match status" value="1"/>
</dbReference>